<dbReference type="EMBL" id="RIBY02000380">
    <property type="protein sequence ID" value="KAH9843352.1"/>
    <property type="molecule type" value="Genomic_DNA"/>
</dbReference>
<evidence type="ECO:0000256" key="1">
    <source>
        <dbReference type="SAM" id="MobiDB-lite"/>
    </source>
</evidence>
<protein>
    <submittedName>
        <fullName evidence="2">Uncharacterized protein</fullName>
    </submittedName>
</protein>
<feature type="compositionally biased region" description="Basic and acidic residues" evidence="1">
    <location>
        <begin position="1"/>
        <end position="11"/>
    </location>
</feature>
<name>A0A9W7W5R1_9PEZI</name>
<dbReference type="AlphaFoldDB" id="A0A9W7W5R1"/>
<accession>A0A9W7W5R1</accession>
<dbReference type="Proteomes" id="UP001138500">
    <property type="component" value="Unassembled WGS sequence"/>
</dbReference>
<reference evidence="2 3" key="2">
    <citation type="journal article" date="2021" name="Curr. Genet.">
        <title>Genetic response to nitrogen starvation in the aggressive Eucalyptus foliar pathogen Teratosphaeria destructans.</title>
        <authorList>
            <person name="Havenga M."/>
            <person name="Wingfield B.D."/>
            <person name="Wingfield M.J."/>
            <person name="Dreyer L.L."/>
            <person name="Roets F."/>
            <person name="Aylward J."/>
        </authorList>
    </citation>
    <scope>NUCLEOTIDE SEQUENCE [LARGE SCALE GENOMIC DNA]</scope>
    <source>
        <strain evidence="2">CMW44962</strain>
    </source>
</reference>
<evidence type="ECO:0000313" key="3">
    <source>
        <dbReference type="Proteomes" id="UP001138500"/>
    </source>
</evidence>
<feature type="compositionally biased region" description="Acidic residues" evidence="1">
    <location>
        <begin position="12"/>
        <end position="25"/>
    </location>
</feature>
<proteinExistence type="predicted"/>
<gene>
    <name evidence="2" type="ORF">Tdes44962_MAKER07479</name>
</gene>
<feature type="region of interest" description="Disordered" evidence="1">
    <location>
        <begin position="1"/>
        <end position="43"/>
    </location>
</feature>
<keyword evidence="3" id="KW-1185">Reference proteome</keyword>
<evidence type="ECO:0000313" key="2">
    <source>
        <dbReference type="EMBL" id="KAH9843352.1"/>
    </source>
</evidence>
<sequence>MVGDGEVRVELREDEEGVGDGDGAFEETAAGGDGGGWEVGDQASEGGFELAAGVCGSVSSV</sequence>
<reference evidence="2 3" key="1">
    <citation type="journal article" date="2018" name="IMA Fungus">
        <title>IMA Genome-F 10: Nine draft genome sequences of Claviceps purpurea s.lat., including C. arundinis, C. humidiphila, and C. cf. spartinae, pseudomolecules for the pitch canker pathogen Fusarium circinatum, draft genome of Davidsoniella eucalypti, Grosmannia galeiformis, Quambalaria eucalypti, and Teratosphaeria destructans.</title>
        <authorList>
            <person name="Wingfield B.D."/>
            <person name="Liu M."/>
            <person name="Nguyen H.D."/>
            <person name="Lane F.A."/>
            <person name="Morgan S.W."/>
            <person name="De Vos L."/>
            <person name="Wilken P.M."/>
            <person name="Duong T.A."/>
            <person name="Aylward J."/>
            <person name="Coetzee M.P."/>
            <person name="Dadej K."/>
            <person name="De Beer Z.W."/>
            <person name="Findlay W."/>
            <person name="Havenga M."/>
            <person name="Kolarik M."/>
            <person name="Menzies J.G."/>
            <person name="Naidoo K."/>
            <person name="Pochopski O."/>
            <person name="Shoukouhi P."/>
            <person name="Santana Q.C."/>
            <person name="Seifert K.A."/>
            <person name="Soal N."/>
            <person name="Steenkamp E.T."/>
            <person name="Tatham C.T."/>
            <person name="van der Nest M.A."/>
            <person name="Wingfield M.J."/>
        </authorList>
    </citation>
    <scope>NUCLEOTIDE SEQUENCE [LARGE SCALE GENOMIC DNA]</scope>
    <source>
        <strain evidence="2">CMW44962</strain>
    </source>
</reference>
<comment type="caution">
    <text evidence="2">The sequence shown here is derived from an EMBL/GenBank/DDBJ whole genome shotgun (WGS) entry which is preliminary data.</text>
</comment>
<organism evidence="2 3">
    <name type="scientific">Teratosphaeria destructans</name>
    <dbReference type="NCBI Taxonomy" id="418781"/>
    <lineage>
        <taxon>Eukaryota</taxon>
        <taxon>Fungi</taxon>
        <taxon>Dikarya</taxon>
        <taxon>Ascomycota</taxon>
        <taxon>Pezizomycotina</taxon>
        <taxon>Dothideomycetes</taxon>
        <taxon>Dothideomycetidae</taxon>
        <taxon>Mycosphaerellales</taxon>
        <taxon>Teratosphaeriaceae</taxon>
        <taxon>Teratosphaeria</taxon>
    </lineage>
</organism>